<keyword evidence="2" id="KW-1185">Reference proteome</keyword>
<dbReference type="AlphaFoldDB" id="A0A437A8F2"/>
<sequence>MDPTCNVCGSQHKLLVERKKLEATTITAQYKLLCSIIADYVWEVGEGAAYDARRIFESVRKLSIVFSPDVYLDGNLCGRNEFPVFKRSNLLIASMEIILRNITRLDVLA</sequence>
<evidence type="ECO:0000313" key="2">
    <source>
        <dbReference type="Proteomes" id="UP000283090"/>
    </source>
</evidence>
<protein>
    <submittedName>
        <fullName evidence="1">Uncharacterized protein</fullName>
    </submittedName>
</protein>
<gene>
    <name evidence="1" type="ORF">DFL_001443</name>
</gene>
<reference evidence="1 2" key="1">
    <citation type="submission" date="2019-01" db="EMBL/GenBank/DDBJ databases">
        <title>Intercellular communication is required for trap formation in the nematode-trapping fungus Duddingtonia flagrans.</title>
        <authorList>
            <person name="Youssar L."/>
            <person name="Wernet V."/>
            <person name="Hensel N."/>
            <person name="Hildebrandt H.-G."/>
            <person name="Fischer R."/>
        </authorList>
    </citation>
    <scope>NUCLEOTIDE SEQUENCE [LARGE SCALE GENOMIC DNA]</scope>
    <source>
        <strain evidence="1 2">CBS H-5679</strain>
    </source>
</reference>
<name>A0A437A8F2_ARTFL</name>
<proteinExistence type="predicted"/>
<accession>A0A437A8F2</accession>
<comment type="caution">
    <text evidence="1">The sequence shown here is derived from an EMBL/GenBank/DDBJ whole genome shotgun (WGS) entry which is preliminary data.</text>
</comment>
<evidence type="ECO:0000313" key="1">
    <source>
        <dbReference type="EMBL" id="RVD87200.1"/>
    </source>
</evidence>
<dbReference type="EMBL" id="SAEB01000003">
    <property type="protein sequence ID" value="RVD87200.1"/>
    <property type="molecule type" value="Genomic_DNA"/>
</dbReference>
<dbReference type="VEuPathDB" id="FungiDB:DFL_001443"/>
<dbReference type="RefSeq" id="XP_067492744.1">
    <property type="nucleotide sequence ID" value="XM_067630063.1"/>
</dbReference>
<dbReference type="OrthoDB" id="5285350at2759"/>
<dbReference type="GeneID" id="93583754"/>
<dbReference type="Proteomes" id="UP000283090">
    <property type="component" value="Unassembled WGS sequence"/>
</dbReference>
<organism evidence="1 2">
    <name type="scientific">Arthrobotrys flagrans</name>
    <name type="common">Nematode-trapping fungus</name>
    <name type="synonym">Trichothecium flagrans</name>
    <dbReference type="NCBI Taxonomy" id="97331"/>
    <lineage>
        <taxon>Eukaryota</taxon>
        <taxon>Fungi</taxon>
        <taxon>Dikarya</taxon>
        <taxon>Ascomycota</taxon>
        <taxon>Pezizomycotina</taxon>
        <taxon>Orbiliomycetes</taxon>
        <taxon>Orbiliales</taxon>
        <taxon>Orbiliaceae</taxon>
        <taxon>Arthrobotrys</taxon>
    </lineage>
</organism>